<reference evidence="3" key="1">
    <citation type="journal article" date="2014" name="Int. J. Syst. Evol. Microbiol.">
        <title>Complete genome sequence of Corynebacterium casei LMG S-19264T (=DSM 44701T), isolated from a smear-ripened cheese.</title>
        <authorList>
            <consortium name="US DOE Joint Genome Institute (JGI-PGF)"/>
            <person name="Walter F."/>
            <person name="Albersmeier A."/>
            <person name="Kalinowski J."/>
            <person name="Ruckert C."/>
        </authorList>
    </citation>
    <scope>NUCLEOTIDE SEQUENCE</scope>
    <source>
        <strain evidence="3">CGMCC 1.15085</strain>
    </source>
</reference>
<comment type="caution">
    <text evidence="3">The sequence shown here is derived from an EMBL/GenBank/DDBJ whole genome shotgun (WGS) entry which is preliminary data.</text>
</comment>
<dbReference type="PANTHER" id="PTHR37840:SF1">
    <property type="entry name" value="L-FUCOSE ISOMERASE"/>
    <property type="match status" value="1"/>
</dbReference>
<dbReference type="GO" id="GO:0019571">
    <property type="term" value="P:D-arabinose catabolic process"/>
    <property type="evidence" value="ECO:0007669"/>
    <property type="project" value="TreeGrafter"/>
</dbReference>
<reference evidence="3" key="2">
    <citation type="submission" date="2020-09" db="EMBL/GenBank/DDBJ databases">
        <authorList>
            <person name="Sun Q."/>
            <person name="Zhou Y."/>
        </authorList>
    </citation>
    <scope>NUCLEOTIDE SEQUENCE</scope>
    <source>
        <strain evidence="3">CGMCC 1.15085</strain>
    </source>
</reference>
<dbReference type="GO" id="GO:0008736">
    <property type="term" value="F:L-fucose isomerase activity"/>
    <property type="evidence" value="ECO:0007669"/>
    <property type="project" value="InterPro"/>
</dbReference>
<dbReference type="GO" id="GO:0030145">
    <property type="term" value="F:manganese ion binding"/>
    <property type="evidence" value="ECO:0007669"/>
    <property type="project" value="InterPro"/>
</dbReference>
<accession>A0A916SX75</accession>
<protein>
    <submittedName>
        <fullName evidence="3">L-fucose isomerase</fullName>
    </submittedName>
</protein>
<organism evidence="3 4">
    <name type="scientific">Flexivirga endophytica</name>
    <dbReference type="NCBI Taxonomy" id="1849103"/>
    <lineage>
        <taxon>Bacteria</taxon>
        <taxon>Bacillati</taxon>
        <taxon>Actinomycetota</taxon>
        <taxon>Actinomycetes</taxon>
        <taxon>Micrococcales</taxon>
        <taxon>Dermacoccaceae</taxon>
        <taxon>Flexivirga</taxon>
    </lineage>
</organism>
<dbReference type="Proteomes" id="UP000636793">
    <property type="component" value="Unassembled WGS sequence"/>
</dbReference>
<dbReference type="EMBL" id="BMHI01000001">
    <property type="protein sequence ID" value="GGB17817.1"/>
    <property type="molecule type" value="Genomic_DNA"/>
</dbReference>
<dbReference type="InterPro" id="IPR009015">
    <property type="entry name" value="Fucose_isomerase_N/cen_sf"/>
</dbReference>
<keyword evidence="1 3" id="KW-0413">Isomerase</keyword>
<dbReference type="AlphaFoldDB" id="A0A916SX75"/>
<evidence type="ECO:0000256" key="2">
    <source>
        <dbReference type="ARBA" id="ARBA00023277"/>
    </source>
</evidence>
<name>A0A916SX75_9MICO</name>
<dbReference type="RefSeq" id="WP_188835331.1">
    <property type="nucleotide sequence ID" value="NZ_BMHI01000001.1"/>
</dbReference>
<keyword evidence="4" id="KW-1185">Reference proteome</keyword>
<dbReference type="InterPro" id="IPR005763">
    <property type="entry name" value="Fucose_isomerase"/>
</dbReference>
<evidence type="ECO:0000313" key="3">
    <source>
        <dbReference type="EMBL" id="GGB17817.1"/>
    </source>
</evidence>
<dbReference type="GO" id="GO:0005737">
    <property type="term" value="C:cytoplasm"/>
    <property type="evidence" value="ECO:0007669"/>
    <property type="project" value="InterPro"/>
</dbReference>
<dbReference type="PANTHER" id="PTHR37840">
    <property type="entry name" value="L-FUCOSE ISOMERASE"/>
    <property type="match status" value="1"/>
</dbReference>
<dbReference type="GO" id="GO:0008790">
    <property type="term" value="F:arabinose isomerase activity"/>
    <property type="evidence" value="ECO:0007669"/>
    <property type="project" value="TreeGrafter"/>
</dbReference>
<dbReference type="GO" id="GO:0042355">
    <property type="term" value="P:L-fucose catabolic process"/>
    <property type="evidence" value="ECO:0007669"/>
    <property type="project" value="TreeGrafter"/>
</dbReference>
<proteinExistence type="predicted"/>
<sequence length="544" mass="59937">MTTYDVPAVRPEPTAAPREVWTVASGDLRPAANETCWPVQEKLERDLGAAVEGLGWSVHRGHPYDEAKKHGFIDSQRAGLEIFKQIPPDAPLIVVEAVWQYSHHVLAGLRSHRGPILVVANWVGDFPGLVGLLGLTASLTKAGVDHSALWSKDFTDDWARNGLRTWFETGTIVHDQSHVHDLGEQPESPERELGVALARQLKADKAIAGVFDEGCMGMYNAIFDDELINPLGIYKERLSQSALVAEMQKVTDDEAEGVHQWLIDRGMTFHLGTDEATELTKAQLISQYKMYIAALRISDDFGLDAVGIQYQQGLKDTVPASDLAEGLLNNVQRPPAFSRDGSRELYAGKALPHFNEVDWGVAVDSLATNRIWTAMGLDPATTLHDIRWGEEYDGRFVWVMEISGSVPASHHGGYDKSYSKRQNPMFFPLGGGTLAGVSKPGEVVWSRVFIMDGVLHADIGRLTAVELPEEETQRRLNATNPEWPIMHAVLHGVTRDQFMARHKANHLCVTYAPDGETADRALAAKAAIFDELGIRVHLIGNATV</sequence>
<evidence type="ECO:0000313" key="4">
    <source>
        <dbReference type="Proteomes" id="UP000636793"/>
    </source>
</evidence>
<dbReference type="SUPFAM" id="SSF53743">
    <property type="entry name" value="FucI/AraA N-terminal and middle domains"/>
    <property type="match status" value="1"/>
</dbReference>
<keyword evidence="2" id="KW-0119">Carbohydrate metabolism</keyword>
<gene>
    <name evidence="3" type="primary">fucI</name>
    <name evidence="3" type="ORF">GCM10011492_04600</name>
</gene>
<evidence type="ECO:0000256" key="1">
    <source>
        <dbReference type="ARBA" id="ARBA00023235"/>
    </source>
</evidence>